<feature type="region of interest" description="Disordered" evidence="1">
    <location>
        <begin position="276"/>
        <end position="304"/>
    </location>
</feature>
<feature type="compositionally biased region" description="Basic and acidic residues" evidence="1">
    <location>
        <begin position="190"/>
        <end position="199"/>
    </location>
</feature>
<evidence type="ECO:0000313" key="2">
    <source>
        <dbReference type="EMBL" id="PKI65587.1"/>
    </source>
</evidence>
<feature type="compositionally biased region" description="Polar residues" evidence="1">
    <location>
        <begin position="289"/>
        <end position="304"/>
    </location>
</feature>
<dbReference type="PANTHER" id="PTHR48475:SF1">
    <property type="entry name" value="RNASE H TYPE-1 DOMAIN-CONTAINING PROTEIN"/>
    <property type="match status" value="1"/>
</dbReference>
<organism evidence="2 3">
    <name type="scientific">Punica granatum</name>
    <name type="common">Pomegranate</name>
    <dbReference type="NCBI Taxonomy" id="22663"/>
    <lineage>
        <taxon>Eukaryota</taxon>
        <taxon>Viridiplantae</taxon>
        <taxon>Streptophyta</taxon>
        <taxon>Embryophyta</taxon>
        <taxon>Tracheophyta</taxon>
        <taxon>Spermatophyta</taxon>
        <taxon>Magnoliopsida</taxon>
        <taxon>eudicotyledons</taxon>
        <taxon>Gunneridae</taxon>
        <taxon>Pentapetalae</taxon>
        <taxon>rosids</taxon>
        <taxon>malvids</taxon>
        <taxon>Myrtales</taxon>
        <taxon>Lythraceae</taxon>
        <taxon>Punica</taxon>
    </lineage>
</organism>
<proteinExistence type="predicted"/>
<dbReference type="EMBL" id="PGOL01000742">
    <property type="protein sequence ID" value="PKI65587.1"/>
    <property type="molecule type" value="Genomic_DNA"/>
</dbReference>
<evidence type="ECO:0000313" key="3">
    <source>
        <dbReference type="Proteomes" id="UP000233551"/>
    </source>
</evidence>
<reference evidence="2 3" key="1">
    <citation type="submission" date="2017-11" db="EMBL/GenBank/DDBJ databases">
        <title>De-novo sequencing of pomegranate (Punica granatum L.) genome.</title>
        <authorList>
            <person name="Akparov Z."/>
            <person name="Amiraslanov A."/>
            <person name="Hajiyeva S."/>
            <person name="Abbasov M."/>
            <person name="Kaur K."/>
            <person name="Hamwieh A."/>
            <person name="Solovyev V."/>
            <person name="Salamov A."/>
            <person name="Braich B."/>
            <person name="Kosarev P."/>
            <person name="Mahmoud A."/>
            <person name="Hajiyev E."/>
            <person name="Babayeva S."/>
            <person name="Izzatullayeva V."/>
            <person name="Mammadov A."/>
            <person name="Mammadov A."/>
            <person name="Sharifova S."/>
            <person name="Ojaghi J."/>
            <person name="Eynullazada K."/>
            <person name="Bayramov B."/>
            <person name="Abdulazimova A."/>
            <person name="Shahmuradov I."/>
        </authorList>
    </citation>
    <scope>NUCLEOTIDE SEQUENCE [LARGE SCALE GENOMIC DNA]</scope>
    <source>
        <strain evidence="3">cv. AG2017</strain>
        <tissue evidence="2">Leaf</tissue>
    </source>
</reference>
<keyword evidence="3" id="KW-1185">Reference proteome</keyword>
<comment type="caution">
    <text evidence="2">The sequence shown here is derived from an EMBL/GenBank/DDBJ whole genome shotgun (WGS) entry which is preliminary data.</text>
</comment>
<sequence>MVNSVMSFGRRSSVGAGGPKWGADNPVAAKVDFSCTNNVAEYEACILGLQAAIDFKLNELENQFADALATLASMASVSEGNIIEPLEIKVAKGSTHCNAIEVSEAKPWYEEIRNFLQTGQYPPVSTPFWTTGFLHENLRPKLGLLFITRGSAANMRAQRRELQEKKHGFPEGRFSGSDRPPVNLRGTFTENRDHSDPRTPQDIWGTLRKPRLQVPRSSRGNGLRSRTTSQRSPTRQKAHRDKHYNAQRSNRGTRTKIYMCSPLETTAGVILSPLGIQRNRPRTKRPPRSTGTAPTSRTASRVCQSTRPHRFVSVHSRGHNRLPKPLFRAFLNFSCIPGLGIIIPDSEKLGILRFLCVCGEIRRSMTDSHANLCLYVFFLHRIMHVFILYSVSMSGNSLNRSREDLVGWSKPKEPLGLTPREVAESPSWLPRATDGLLSPTQVVSRVFTFFASHESTPFY</sequence>
<evidence type="ECO:0000256" key="1">
    <source>
        <dbReference type="SAM" id="MobiDB-lite"/>
    </source>
</evidence>
<dbReference type="PANTHER" id="PTHR48475">
    <property type="entry name" value="RIBONUCLEASE H"/>
    <property type="match status" value="1"/>
</dbReference>
<evidence type="ECO:0008006" key="4">
    <source>
        <dbReference type="Google" id="ProtNLM"/>
    </source>
</evidence>
<dbReference type="Proteomes" id="UP000233551">
    <property type="component" value="Unassembled WGS sequence"/>
</dbReference>
<feature type="compositionally biased region" description="Low complexity" evidence="1">
    <location>
        <begin position="224"/>
        <end position="233"/>
    </location>
</feature>
<feature type="compositionally biased region" description="Basic and acidic residues" evidence="1">
    <location>
        <begin position="158"/>
        <end position="170"/>
    </location>
</feature>
<name>A0A2I0KAM3_PUNGR</name>
<protein>
    <recommendedName>
        <fullName evidence="4">RNase H type-1 domain-containing protein</fullName>
    </recommendedName>
</protein>
<gene>
    <name evidence="2" type="ORF">CRG98_014087</name>
</gene>
<accession>A0A2I0KAM3</accession>
<feature type="region of interest" description="Disordered" evidence="1">
    <location>
        <begin position="157"/>
        <end position="256"/>
    </location>
</feature>
<dbReference type="AlphaFoldDB" id="A0A2I0KAM3"/>